<comment type="caution">
    <text evidence="2">The sequence shown here is derived from an EMBL/GenBank/DDBJ whole genome shotgun (WGS) entry which is preliminary data.</text>
</comment>
<sequence length="171" mass="18870">MKTLFKTTVTMLAFASLISCKNETKDNTSTSDSNTETTKIVGLSFSDDNVGEQFQHYIHVKTALVNSDAKEAQSGAKMLMENTDDTALKGLLSKISETSDIEIQRTVFSDVTAKMTAIVDASISSGEVYQQFCPMAFNNQGGYWLSTEEEIRNPYFGDKMLKCGKVTETIK</sequence>
<accession>A0A371JMU5</accession>
<protein>
    <submittedName>
        <fullName evidence="2">DUF3347 domain-containing protein</fullName>
    </submittedName>
</protein>
<proteinExistence type="predicted"/>
<gene>
    <name evidence="2" type="ORF">DX873_15450</name>
</gene>
<dbReference type="OrthoDB" id="5513217at2"/>
<feature type="domain" description="DUF3347" evidence="1">
    <location>
        <begin position="54"/>
        <end position="121"/>
    </location>
</feature>
<dbReference type="InterPro" id="IPR021782">
    <property type="entry name" value="DUF3347"/>
</dbReference>
<dbReference type="PROSITE" id="PS51257">
    <property type="entry name" value="PROKAR_LIPOPROTEIN"/>
    <property type="match status" value="1"/>
</dbReference>
<keyword evidence="3" id="KW-1185">Reference proteome</keyword>
<evidence type="ECO:0000313" key="2">
    <source>
        <dbReference type="EMBL" id="RDY58397.1"/>
    </source>
</evidence>
<dbReference type="Pfam" id="PF11827">
    <property type="entry name" value="DUF3347"/>
    <property type="match status" value="1"/>
</dbReference>
<dbReference type="EMBL" id="QTJX01000004">
    <property type="protein sequence ID" value="RDY58397.1"/>
    <property type="molecule type" value="Genomic_DNA"/>
</dbReference>
<organism evidence="2 3">
    <name type="scientific">Flagellimonas nanhaiensis</name>
    <dbReference type="NCBI Taxonomy" id="2292706"/>
    <lineage>
        <taxon>Bacteria</taxon>
        <taxon>Pseudomonadati</taxon>
        <taxon>Bacteroidota</taxon>
        <taxon>Flavobacteriia</taxon>
        <taxon>Flavobacteriales</taxon>
        <taxon>Flavobacteriaceae</taxon>
        <taxon>Flagellimonas</taxon>
    </lineage>
</organism>
<dbReference type="Proteomes" id="UP000261828">
    <property type="component" value="Unassembled WGS sequence"/>
</dbReference>
<name>A0A371JMU5_9FLAO</name>
<evidence type="ECO:0000259" key="1">
    <source>
        <dbReference type="Pfam" id="PF11827"/>
    </source>
</evidence>
<evidence type="ECO:0000313" key="3">
    <source>
        <dbReference type="Proteomes" id="UP000261828"/>
    </source>
</evidence>
<dbReference type="AlphaFoldDB" id="A0A371JMU5"/>
<reference evidence="2 3" key="1">
    <citation type="submission" date="2018-08" db="EMBL/GenBank/DDBJ databases">
        <title>Muricauda nanhaiensis sp. nov., isolated from seawater of the South China Sea.</title>
        <authorList>
            <person name="Dang Y."/>
        </authorList>
    </citation>
    <scope>NUCLEOTIDE SEQUENCE [LARGE SCALE GENOMIC DNA]</scope>
    <source>
        <strain evidence="2 3">SM1704</strain>
    </source>
</reference>
<dbReference type="RefSeq" id="WP_116185394.1">
    <property type="nucleotide sequence ID" value="NZ_QTJX01000004.1"/>
</dbReference>